<keyword evidence="2" id="KW-1185">Reference proteome</keyword>
<evidence type="ECO:0000313" key="1">
    <source>
        <dbReference type="EMBL" id="SPB16520.1"/>
    </source>
</evidence>
<dbReference type="EMBL" id="OGTP01000013">
    <property type="protein sequence ID" value="SPB16520.1"/>
    <property type="molecule type" value="Genomic_DNA"/>
</dbReference>
<dbReference type="AlphaFoldDB" id="A0A2U3I8S8"/>
<name>A0A2U3I8S8_9BURK</name>
<protein>
    <submittedName>
        <fullName evidence="1">Uncharacterized protein</fullName>
    </submittedName>
</protein>
<sequence length="54" mass="5570">MAEAKTTKARVLVASEHGEPNDVVELDAGTLKAAKAAGVVDDDADAVKYAESLK</sequence>
<reference evidence="2" key="1">
    <citation type="submission" date="2018-01" db="EMBL/GenBank/DDBJ databases">
        <authorList>
            <person name="Peeters C."/>
        </authorList>
    </citation>
    <scope>NUCLEOTIDE SEQUENCE [LARGE SCALE GENOMIC DNA]</scope>
</reference>
<organism evidence="1 2">
    <name type="scientific">Caballeronia novacaledonica</name>
    <dbReference type="NCBI Taxonomy" id="1544861"/>
    <lineage>
        <taxon>Bacteria</taxon>
        <taxon>Pseudomonadati</taxon>
        <taxon>Pseudomonadota</taxon>
        <taxon>Betaproteobacteria</taxon>
        <taxon>Burkholderiales</taxon>
        <taxon>Burkholderiaceae</taxon>
        <taxon>Caballeronia</taxon>
    </lineage>
</organism>
<gene>
    <name evidence="1" type="ORF">NOV72_03719</name>
</gene>
<proteinExistence type="predicted"/>
<dbReference type="RefSeq" id="WP_181291106.1">
    <property type="nucleotide sequence ID" value="NZ_OGTP01000013.1"/>
</dbReference>
<dbReference type="Proteomes" id="UP000238169">
    <property type="component" value="Unassembled WGS sequence"/>
</dbReference>
<evidence type="ECO:0000313" key="2">
    <source>
        <dbReference type="Proteomes" id="UP000238169"/>
    </source>
</evidence>
<accession>A0A2U3I8S8</accession>